<keyword evidence="4" id="KW-0456">Lyase</keyword>
<name>M0P5X4_9EURY</name>
<dbReference type="Proteomes" id="UP000011546">
    <property type="component" value="Unassembled WGS sequence"/>
</dbReference>
<dbReference type="Pfam" id="PF07940">
    <property type="entry name" value="Hepar_II_III_C"/>
    <property type="match status" value="1"/>
</dbReference>
<dbReference type="OrthoDB" id="281567at2157"/>
<dbReference type="STRING" id="1230456.C468_06033"/>
<evidence type="ECO:0000313" key="8">
    <source>
        <dbReference type="EMBL" id="EMA65517.1"/>
    </source>
</evidence>
<dbReference type="EMBL" id="AOJH01000043">
    <property type="protein sequence ID" value="EMA65517.1"/>
    <property type="molecule type" value="Genomic_DNA"/>
</dbReference>
<feature type="compositionally biased region" description="Low complexity" evidence="5">
    <location>
        <begin position="528"/>
        <end position="539"/>
    </location>
</feature>
<dbReference type="InterPro" id="IPR031680">
    <property type="entry name" value="Hepar_II_III_N"/>
</dbReference>
<evidence type="ECO:0000259" key="6">
    <source>
        <dbReference type="Pfam" id="PF07940"/>
    </source>
</evidence>
<feature type="region of interest" description="Disordered" evidence="5">
    <location>
        <begin position="586"/>
        <end position="607"/>
    </location>
</feature>
<keyword evidence="2" id="KW-0732">Signal</keyword>
<evidence type="ECO:0000256" key="2">
    <source>
        <dbReference type="ARBA" id="ARBA00022729"/>
    </source>
</evidence>
<dbReference type="Gene3D" id="2.70.98.70">
    <property type="match status" value="1"/>
</dbReference>
<evidence type="ECO:0000256" key="4">
    <source>
        <dbReference type="ARBA" id="ARBA00023239"/>
    </source>
</evidence>
<proteinExistence type="predicted"/>
<dbReference type="PATRIC" id="fig|1230456.3.peg.1177"/>
<feature type="region of interest" description="Disordered" evidence="5">
    <location>
        <begin position="1"/>
        <end position="46"/>
    </location>
</feature>
<evidence type="ECO:0000256" key="1">
    <source>
        <dbReference type="ARBA" id="ARBA00004418"/>
    </source>
</evidence>
<feature type="domain" description="Heparin-sulfate lyase N-terminal" evidence="7">
    <location>
        <begin position="112"/>
        <end position="375"/>
    </location>
</feature>
<keyword evidence="3" id="KW-0574">Periplasm</keyword>
<feature type="region of interest" description="Disordered" evidence="5">
    <location>
        <begin position="510"/>
        <end position="558"/>
    </location>
</feature>
<evidence type="ECO:0000256" key="3">
    <source>
        <dbReference type="ARBA" id="ARBA00022764"/>
    </source>
</evidence>
<evidence type="ECO:0000256" key="5">
    <source>
        <dbReference type="SAM" id="MobiDB-lite"/>
    </source>
</evidence>
<dbReference type="Gene3D" id="1.50.10.100">
    <property type="entry name" value="Chondroitin AC/alginate lyase"/>
    <property type="match status" value="1"/>
</dbReference>
<dbReference type="InterPro" id="IPR012480">
    <property type="entry name" value="Hepar_II_III_C"/>
</dbReference>
<accession>M0P5X4</accession>
<reference evidence="8 9" key="1">
    <citation type="journal article" date="2014" name="PLoS Genet.">
        <title>Phylogenetically driven sequencing of extremely halophilic archaea reveals strategies for static and dynamic osmo-response.</title>
        <authorList>
            <person name="Becker E.A."/>
            <person name="Seitzer P.M."/>
            <person name="Tritt A."/>
            <person name="Larsen D."/>
            <person name="Krusor M."/>
            <person name="Yao A.I."/>
            <person name="Wu D."/>
            <person name="Madern D."/>
            <person name="Eisen J.A."/>
            <person name="Darling A.E."/>
            <person name="Facciotti M.T."/>
        </authorList>
    </citation>
    <scope>NUCLEOTIDE SEQUENCE [LARGE SCALE GENOMIC DNA]</scope>
    <source>
        <strain evidence="8 9">JCM 14978</strain>
    </source>
</reference>
<comment type="subcellular location">
    <subcellularLocation>
        <location evidence="1">Periplasm</location>
    </subcellularLocation>
</comment>
<dbReference type="SUPFAM" id="SSF48230">
    <property type="entry name" value="Chondroitin AC/alginate lyase"/>
    <property type="match status" value="1"/>
</dbReference>
<keyword evidence="9" id="KW-1185">Reference proteome</keyword>
<feature type="domain" description="Heparinase II/III-like C-terminal" evidence="6">
    <location>
        <begin position="403"/>
        <end position="642"/>
    </location>
</feature>
<gene>
    <name evidence="8" type="ORF">C468_06033</name>
</gene>
<dbReference type="Pfam" id="PF16889">
    <property type="entry name" value="Hepar_II_III_N"/>
    <property type="match status" value="1"/>
</dbReference>
<dbReference type="AlphaFoldDB" id="M0P5X4"/>
<dbReference type="InterPro" id="IPR008929">
    <property type="entry name" value="Chondroitin_lyas"/>
</dbReference>
<dbReference type="PANTHER" id="PTHR39210">
    <property type="entry name" value="HEPARIN-SULFATE LYASE"/>
    <property type="match status" value="1"/>
</dbReference>
<sequence>MSDSFRTPAERREVADDAPAPPAGDRGGSDRNRGGEDDGRGLLRRPGDWSVAAHTISNMKAVQLAGILERRLRHAVVPRLPIDFDERYDRRVPDDPSIAPAPIRANLDRLRASLSEAERADAREAAKEAADGRYTFLDRTIAFGDRIDWEREEIDEQPIFWRLKLASFEGFERLVLGWESTTGLDEVRSRLEAEAFDWDASSPIGEAAYLRRSWTPHSVSLRILHWARYIAWCDGDDGTEVPDRLVRMTYRNALFLANHVEHEIGGNHLIENAAALIAAGVLFRDHDTGWVRTGRELLKRAGNEQFLADGGHFERSPMYHVTVLRRYATATDLLSAVGHPTTAVGTVAEHAMGFLSSLAEPSGEIPLLNDSVRGEAIRARSCLAYCRACSLTPTVRSRHHPAGSGYRTLTAGDGTLLFDVGDVGPPHLPAHSHNDQLGVLLWVDGRQVLADTGVYDYGANPRRQYARSAAAHNTAQYDGIEPIPTAGSYMLGKRTSVAVEADEGDRIAASHARRSLGGPSYEHRRSVATRGASGSSASGGAPGSGGATPSGWRIVDRVTGDPDATYTVRYHFHPGVEVRGEPVARAEAATDAEPDPDGELRSGTDGLDIRADGDRLASIRFPGTERVRLAESPYFPRYGRERLRPMIAVTKPAGDEVRTILSIDPEEG</sequence>
<evidence type="ECO:0000313" key="9">
    <source>
        <dbReference type="Proteomes" id="UP000011546"/>
    </source>
</evidence>
<dbReference type="PANTHER" id="PTHR39210:SF1">
    <property type="entry name" value="HEPARIN-SULFATE LYASE"/>
    <property type="match status" value="1"/>
</dbReference>
<organism evidence="8 9">
    <name type="scientific">Halorubrum kocurii JCM 14978</name>
    <dbReference type="NCBI Taxonomy" id="1230456"/>
    <lineage>
        <taxon>Archaea</taxon>
        <taxon>Methanobacteriati</taxon>
        <taxon>Methanobacteriota</taxon>
        <taxon>Stenosarchaea group</taxon>
        <taxon>Halobacteria</taxon>
        <taxon>Halobacteriales</taxon>
        <taxon>Haloferacaceae</taxon>
        <taxon>Halorubrum</taxon>
    </lineage>
</organism>
<dbReference type="GO" id="GO:0042597">
    <property type="term" value="C:periplasmic space"/>
    <property type="evidence" value="ECO:0007669"/>
    <property type="project" value="UniProtKB-SubCell"/>
</dbReference>
<protein>
    <submittedName>
        <fullName evidence="8">Uncharacterized protein</fullName>
    </submittedName>
</protein>
<comment type="caution">
    <text evidence="8">The sequence shown here is derived from an EMBL/GenBank/DDBJ whole genome shotgun (WGS) entry which is preliminary data.</text>
</comment>
<dbReference type="RefSeq" id="WP_008847940.1">
    <property type="nucleotide sequence ID" value="NZ_AOJH01000043.1"/>
</dbReference>
<evidence type="ECO:0000259" key="7">
    <source>
        <dbReference type="Pfam" id="PF16889"/>
    </source>
</evidence>
<feature type="compositionally biased region" description="Basic and acidic residues" evidence="5">
    <location>
        <begin position="598"/>
        <end position="607"/>
    </location>
</feature>
<dbReference type="GO" id="GO:0016829">
    <property type="term" value="F:lyase activity"/>
    <property type="evidence" value="ECO:0007669"/>
    <property type="project" value="UniProtKB-KW"/>
</dbReference>
<feature type="compositionally biased region" description="Basic and acidic residues" evidence="5">
    <location>
        <begin position="27"/>
        <end position="46"/>
    </location>
</feature>